<reference evidence="1" key="1">
    <citation type="submission" date="2022-05" db="EMBL/GenBank/DDBJ databases">
        <authorList>
            <person name="Okamura Y."/>
        </authorList>
    </citation>
    <scope>NUCLEOTIDE SEQUENCE</scope>
</reference>
<organism evidence="1 2">
    <name type="scientific">Pieris brassicae</name>
    <name type="common">White butterfly</name>
    <name type="synonym">Large white butterfly</name>
    <dbReference type="NCBI Taxonomy" id="7116"/>
    <lineage>
        <taxon>Eukaryota</taxon>
        <taxon>Metazoa</taxon>
        <taxon>Ecdysozoa</taxon>
        <taxon>Arthropoda</taxon>
        <taxon>Hexapoda</taxon>
        <taxon>Insecta</taxon>
        <taxon>Pterygota</taxon>
        <taxon>Neoptera</taxon>
        <taxon>Endopterygota</taxon>
        <taxon>Lepidoptera</taxon>
        <taxon>Glossata</taxon>
        <taxon>Ditrysia</taxon>
        <taxon>Papilionoidea</taxon>
        <taxon>Pieridae</taxon>
        <taxon>Pierinae</taxon>
        <taxon>Pieris</taxon>
    </lineage>
</organism>
<proteinExistence type="predicted"/>
<protein>
    <submittedName>
        <fullName evidence="1">Uncharacterized protein</fullName>
    </submittedName>
</protein>
<comment type="caution">
    <text evidence="1">The sequence shown here is derived from an EMBL/GenBank/DDBJ whole genome shotgun (WGS) entry which is preliminary data.</text>
</comment>
<accession>A0A9P0SN84</accession>
<dbReference type="PROSITE" id="PS51257">
    <property type="entry name" value="PROKAR_LIPOPROTEIN"/>
    <property type="match status" value="1"/>
</dbReference>
<sequence length="95" mass="9590">MKNFANKAETFPAYAQAAMSGCGVLAPVLLVILLSGIAAAPINLVSTGAYSVSGETRGLEVPMDLVAGVGIGMSSVQLVVNVHTDSAGNIEVQTN</sequence>
<keyword evidence="2" id="KW-1185">Reference proteome</keyword>
<evidence type="ECO:0000313" key="2">
    <source>
        <dbReference type="Proteomes" id="UP001152562"/>
    </source>
</evidence>
<dbReference type="Proteomes" id="UP001152562">
    <property type="component" value="Unassembled WGS sequence"/>
</dbReference>
<gene>
    <name evidence="1" type="ORF">PIBRA_LOCUS350</name>
</gene>
<dbReference type="EMBL" id="CALOZG010000001">
    <property type="protein sequence ID" value="CAH3850648.1"/>
    <property type="molecule type" value="Genomic_DNA"/>
</dbReference>
<dbReference type="AlphaFoldDB" id="A0A9P0SN84"/>
<name>A0A9P0SN84_PIEBR</name>
<evidence type="ECO:0000313" key="1">
    <source>
        <dbReference type="EMBL" id="CAH3850648.1"/>
    </source>
</evidence>